<comment type="caution">
    <text evidence="2">The sequence shown here is derived from an EMBL/GenBank/DDBJ whole genome shotgun (WGS) entry which is preliminary data.</text>
</comment>
<keyword evidence="3" id="KW-1185">Reference proteome</keyword>
<evidence type="ECO:0000256" key="1">
    <source>
        <dbReference type="SAM" id="Phobius"/>
    </source>
</evidence>
<protein>
    <submittedName>
        <fullName evidence="2">Uncharacterized protein</fullName>
    </submittedName>
</protein>
<keyword evidence="1" id="KW-0472">Membrane</keyword>
<sequence length="211" mass="22816">MAASSHRDYCCCCIPLRFAVLIISIIALGLGGLSLWSVLHAGITDQIPKIAAYIAAGVYFLLGLAGLFAVLFKRYGLAKNFSVLWWTVTIVVTCLSIASVVLLATRERDEVEFLCRTELLTDNAKYPGGKYDPATLAEDVSHCYRGAMIIAGASLGAQVLIMAICGWVASRYTSEVKHRKDLGQTIFGYGPAVQSPPAPGQQQGYPYYAKV</sequence>
<reference evidence="2" key="1">
    <citation type="journal article" date="2020" name="Fungal Divers.">
        <title>Resolving the Mortierellaceae phylogeny through synthesis of multi-gene phylogenetics and phylogenomics.</title>
        <authorList>
            <person name="Vandepol N."/>
            <person name="Liber J."/>
            <person name="Desiro A."/>
            <person name="Na H."/>
            <person name="Kennedy M."/>
            <person name="Barry K."/>
            <person name="Grigoriev I.V."/>
            <person name="Miller A.N."/>
            <person name="O'Donnell K."/>
            <person name="Stajich J.E."/>
            <person name="Bonito G."/>
        </authorList>
    </citation>
    <scope>NUCLEOTIDE SEQUENCE</scope>
    <source>
        <strain evidence="2">NVP1</strain>
    </source>
</reference>
<proteinExistence type="predicted"/>
<dbReference type="EMBL" id="JAAAUY010000759">
    <property type="protein sequence ID" value="KAF9326617.1"/>
    <property type="molecule type" value="Genomic_DNA"/>
</dbReference>
<dbReference type="AlphaFoldDB" id="A0A9P5SDS0"/>
<accession>A0A9P5SDS0</accession>
<keyword evidence="1" id="KW-0812">Transmembrane</keyword>
<feature type="transmembrane region" description="Helical" evidence="1">
    <location>
        <begin position="83"/>
        <end position="104"/>
    </location>
</feature>
<dbReference type="Proteomes" id="UP000696485">
    <property type="component" value="Unassembled WGS sequence"/>
</dbReference>
<name>A0A9P5SDS0_9FUNG</name>
<evidence type="ECO:0000313" key="3">
    <source>
        <dbReference type="Proteomes" id="UP000696485"/>
    </source>
</evidence>
<gene>
    <name evidence="2" type="ORF">BG006_009979</name>
</gene>
<keyword evidence="1" id="KW-1133">Transmembrane helix</keyword>
<organism evidence="2 3">
    <name type="scientific">Podila minutissima</name>
    <dbReference type="NCBI Taxonomy" id="64525"/>
    <lineage>
        <taxon>Eukaryota</taxon>
        <taxon>Fungi</taxon>
        <taxon>Fungi incertae sedis</taxon>
        <taxon>Mucoromycota</taxon>
        <taxon>Mortierellomycotina</taxon>
        <taxon>Mortierellomycetes</taxon>
        <taxon>Mortierellales</taxon>
        <taxon>Mortierellaceae</taxon>
        <taxon>Podila</taxon>
    </lineage>
</organism>
<feature type="transmembrane region" description="Helical" evidence="1">
    <location>
        <begin position="50"/>
        <end position="71"/>
    </location>
</feature>
<evidence type="ECO:0000313" key="2">
    <source>
        <dbReference type="EMBL" id="KAF9326617.1"/>
    </source>
</evidence>
<feature type="transmembrane region" description="Helical" evidence="1">
    <location>
        <begin position="146"/>
        <end position="169"/>
    </location>
</feature>
<feature type="transmembrane region" description="Helical" evidence="1">
    <location>
        <begin position="12"/>
        <end position="38"/>
    </location>
</feature>